<dbReference type="PANTHER" id="PTHR11885">
    <property type="entry name" value="RIBOSOMAL PROTEIN S15P/S13E"/>
    <property type="match status" value="1"/>
</dbReference>
<dbReference type="AlphaFoldDB" id="D6GUI3"/>
<sequence>MKVIKVKNKFVPHWLNYKQEEVEQLIVNKHEKGFTKSQIGTILRDQYGIPSIKEVTKKNTSVILKERGVEETLPEDLIALYRKAVKLHIHVDKQKKDKHSMRSKVVLGEQNKKTNKVL</sequence>
<proteinExistence type="inferred from homology"/>
<dbReference type="Pfam" id="PF08069">
    <property type="entry name" value="Ribosomal_S13_N"/>
    <property type="match status" value="1"/>
</dbReference>
<comment type="similarity">
    <text evidence="1">Belongs to the universal ribosomal protein uS15 family.</text>
</comment>
<dbReference type="InterPro" id="IPR023029">
    <property type="entry name" value="Ribosomal_uS15_arc_euk"/>
</dbReference>
<keyword evidence="3" id="KW-0687">Ribonucleoprotein</keyword>
<dbReference type="SUPFAM" id="SSF47060">
    <property type="entry name" value="S15/NS1 RNA-binding domain"/>
    <property type="match status" value="1"/>
</dbReference>
<name>D6GUI3_PARA5</name>
<feature type="region of interest" description="Disordered" evidence="5">
    <location>
        <begin position="93"/>
        <end position="118"/>
    </location>
</feature>
<dbReference type="InterPro" id="IPR009068">
    <property type="entry name" value="uS15_NS1_RNA-bd_sf"/>
</dbReference>
<dbReference type="GO" id="GO:0006412">
    <property type="term" value="P:translation"/>
    <property type="evidence" value="ECO:0007669"/>
    <property type="project" value="InterPro"/>
</dbReference>
<dbReference type="Gene3D" id="4.10.860.130">
    <property type="match status" value="1"/>
</dbReference>
<evidence type="ECO:0000256" key="5">
    <source>
        <dbReference type="SAM" id="MobiDB-lite"/>
    </source>
</evidence>
<accession>D6GUI3</accession>
<evidence type="ECO:0000313" key="8">
    <source>
        <dbReference type="Proteomes" id="UP000009376"/>
    </source>
</evidence>
<dbReference type="SMART" id="SM01386">
    <property type="entry name" value="Ribosomal_S13_N"/>
    <property type="match status" value="1"/>
</dbReference>
<evidence type="ECO:0000256" key="1">
    <source>
        <dbReference type="ARBA" id="ARBA00008434"/>
    </source>
</evidence>
<reference evidence="7 8" key="1">
    <citation type="journal article" date="2010" name="Proc. Natl. Acad. Sci. U.S.A.">
        <title>Enigmatic, ultrasmall, uncultivated Archaea.</title>
        <authorList>
            <person name="Baker B.J."/>
            <person name="Comolli L.R."/>
            <person name="Dick G.J."/>
            <person name="Hauser L.J."/>
            <person name="Hyatt D."/>
            <person name="Dill B.D."/>
            <person name="Land M.L."/>
            <person name="Verberkmoes N.C."/>
            <person name="Hettich R.L."/>
            <person name="Banfield J.F."/>
        </authorList>
    </citation>
    <scope>NUCLEOTIDE SEQUENCE [LARGE SCALE GENOMIC DNA]</scope>
</reference>
<evidence type="ECO:0000313" key="7">
    <source>
        <dbReference type="EMBL" id="EFD93111.1"/>
    </source>
</evidence>
<evidence type="ECO:0000256" key="2">
    <source>
        <dbReference type="ARBA" id="ARBA00022980"/>
    </source>
</evidence>
<dbReference type="GO" id="GO:0003735">
    <property type="term" value="F:structural constituent of ribosome"/>
    <property type="evidence" value="ECO:0007669"/>
    <property type="project" value="InterPro"/>
</dbReference>
<dbReference type="InterPro" id="IPR012606">
    <property type="entry name" value="Ribosomal_uS15_N"/>
</dbReference>
<feature type="domain" description="Small ribosomal subunit protein uS15 N-terminal" evidence="6">
    <location>
        <begin position="1"/>
        <end position="49"/>
    </location>
</feature>
<keyword evidence="2" id="KW-0689">Ribosomal protein</keyword>
<dbReference type="PANTHER" id="PTHR11885:SF6">
    <property type="entry name" value="SMALL RIBOSOMAL SUBUNIT PROTEIN US15"/>
    <property type="match status" value="1"/>
</dbReference>
<evidence type="ECO:0000256" key="3">
    <source>
        <dbReference type="ARBA" id="ARBA00023274"/>
    </source>
</evidence>
<gene>
    <name evidence="7" type="ORF">BJBARM5_0120</name>
</gene>
<evidence type="ECO:0000256" key="4">
    <source>
        <dbReference type="ARBA" id="ARBA00035313"/>
    </source>
</evidence>
<dbReference type="GO" id="GO:0070181">
    <property type="term" value="F:small ribosomal subunit rRNA binding"/>
    <property type="evidence" value="ECO:0007669"/>
    <property type="project" value="TreeGrafter"/>
</dbReference>
<evidence type="ECO:0000259" key="6">
    <source>
        <dbReference type="SMART" id="SM01386"/>
    </source>
</evidence>
<dbReference type="GO" id="GO:0022627">
    <property type="term" value="C:cytosolic small ribosomal subunit"/>
    <property type="evidence" value="ECO:0007669"/>
    <property type="project" value="TreeGrafter"/>
</dbReference>
<protein>
    <recommendedName>
        <fullName evidence="4">30S ribosomal protein S15</fullName>
    </recommendedName>
</protein>
<organism evidence="7 8">
    <name type="scientific">Candidatus Parvarchaeum acidophilus ARMAN-5</name>
    <dbReference type="NCBI Taxonomy" id="662762"/>
    <lineage>
        <taxon>Archaea</taxon>
        <taxon>Candidatus Parvarchaeota</taxon>
        <taxon>Candidatus Parvarchaeum</taxon>
    </lineage>
</organism>
<dbReference type="Gene3D" id="1.10.287.10">
    <property type="entry name" value="S15/NS1, RNA-binding"/>
    <property type="match status" value="1"/>
</dbReference>
<dbReference type="Proteomes" id="UP000009376">
    <property type="component" value="Unassembled WGS sequence"/>
</dbReference>
<dbReference type="EMBL" id="GG745546">
    <property type="protein sequence ID" value="EFD93111.1"/>
    <property type="molecule type" value="Genomic_DNA"/>
</dbReference>